<dbReference type="STRING" id="104452.A0A0L7LU86"/>
<feature type="domain" description="CCHC-type" evidence="2">
    <location>
        <begin position="82"/>
        <end position="98"/>
    </location>
</feature>
<accession>A0A0L7LU86</accession>
<evidence type="ECO:0000313" key="4">
    <source>
        <dbReference type="Proteomes" id="UP000037510"/>
    </source>
</evidence>
<organism evidence="3 4">
    <name type="scientific">Operophtera brumata</name>
    <name type="common">Winter moth</name>
    <name type="synonym">Phalaena brumata</name>
    <dbReference type="NCBI Taxonomy" id="104452"/>
    <lineage>
        <taxon>Eukaryota</taxon>
        <taxon>Metazoa</taxon>
        <taxon>Ecdysozoa</taxon>
        <taxon>Arthropoda</taxon>
        <taxon>Hexapoda</taxon>
        <taxon>Insecta</taxon>
        <taxon>Pterygota</taxon>
        <taxon>Neoptera</taxon>
        <taxon>Endopterygota</taxon>
        <taxon>Lepidoptera</taxon>
        <taxon>Glossata</taxon>
        <taxon>Ditrysia</taxon>
        <taxon>Geometroidea</taxon>
        <taxon>Geometridae</taxon>
        <taxon>Larentiinae</taxon>
        <taxon>Operophtera</taxon>
    </lineage>
</organism>
<feature type="compositionally biased region" description="Basic and acidic residues" evidence="1">
    <location>
        <begin position="124"/>
        <end position="133"/>
    </location>
</feature>
<dbReference type="AlphaFoldDB" id="A0A0L7LU86"/>
<gene>
    <name evidence="3" type="ORF">OBRU01_01307</name>
</gene>
<evidence type="ECO:0000313" key="3">
    <source>
        <dbReference type="EMBL" id="KOB79020.1"/>
    </source>
</evidence>
<protein>
    <recommendedName>
        <fullName evidence="2">CCHC-type domain-containing protein</fullName>
    </recommendedName>
</protein>
<dbReference type="SUPFAM" id="SSF57756">
    <property type="entry name" value="Retrovirus zinc finger-like domains"/>
    <property type="match status" value="1"/>
</dbReference>
<comment type="caution">
    <text evidence="3">The sequence shown here is derived from an EMBL/GenBank/DDBJ whole genome shotgun (WGS) entry which is preliminary data.</text>
</comment>
<feature type="region of interest" description="Disordered" evidence="1">
    <location>
        <begin position="119"/>
        <end position="156"/>
    </location>
</feature>
<feature type="compositionally biased region" description="Acidic residues" evidence="1">
    <location>
        <begin position="142"/>
        <end position="156"/>
    </location>
</feature>
<evidence type="ECO:0000256" key="1">
    <source>
        <dbReference type="SAM" id="MobiDB-lite"/>
    </source>
</evidence>
<dbReference type="InterPro" id="IPR036875">
    <property type="entry name" value="Znf_CCHC_sf"/>
</dbReference>
<name>A0A0L7LU86_OPEBR</name>
<dbReference type="Gene3D" id="4.10.60.10">
    <property type="entry name" value="Zinc finger, CCHC-type"/>
    <property type="match status" value="1"/>
</dbReference>
<dbReference type="GO" id="GO:0003676">
    <property type="term" value="F:nucleic acid binding"/>
    <property type="evidence" value="ECO:0007669"/>
    <property type="project" value="InterPro"/>
</dbReference>
<sequence>MSIGKIGQFDIDSGNWTLYCERVELYYKANDIKDELKLPTLITLAGDRMYELMTQGINVMKAGRGQRYGATNAGAKAASRKSCSACGNKGHDASKCRYRNFVCDNCKAKGHLRRACTKTASRAGAREHDRGGDQRNLFTSESLEEAQSEPEEEEGEAIFQMSLSKYRPVSLTILVNEIPLVMEVDTGTPASCISRSTYESMFSDLPIEKIRTCFNTYTGNKINPIGIIAPIVQYKDKRKRLDLYVVEKGITTLIDT</sequence>
<dbReference type="EMBL" id="JTDY01000073">
    <property type="protein sequence ID" value="KOB79020.1"/>
    <property type="molecule type" value="Genomic_DNA"/>
</dbReference>
<feature type="domain" description="CCHC-type" evidence="2">
    <location>
        <begin position="102"/>
        <end position="118"/>
    </location>
</feature>
<dbReference type="Proteomes" id="UP000037510">
    <property type="component" value="Unassembled WGS sequence"/>
</dbReference>
<dbReference type="SMART" id="SM00343">
    <property type="entry name" value="ZnF_C2HC"/>
    <property type="match status" value="2"/>
</dbReference>
<keyword evidence="4" id="KW-1185">Reference proteome</keyword>
<dbReference type="GO" id="GO:0008270">
    <property type="term" value="F:zinc ion binding"/>
    <property type="evidence" value="ECO:0007669"/>
    <property type="project" value="InterPro"/>
</dbReference>
<evidence type="ECO:0000259" key="2">
    <source>
        <dbReference type="SMART" id="SM00343"/>
    </source>
</evidence>
<reference evidence="3 4" key="1">
    <citation type="journal article" date="2015" name="Genome Biol. Evol.">
        <title>The genome of winter moth (Operophtera brumata) provides a genomic perspective on sexual dimorphism and phenology.</title>
        <authorList>
            <person name="Derks M.F."/>
            <person name="Smit S."/>
            <person name="Salis L."/>
            <person name="Schijlen E."/>
            <person name="Bossers A."/>
            <person name="Mateman C."/>
            <person name="Pijl A.S."/>
            <person name="de Ridder D."/>
            <person name="Groenen M.A."/>
            <person name="Visser M.E."/>
            <person name="Megens H.J."/>
        </authorList>
    </citation>
    <scope>NUCLEOTIDE SEQUENCE [LARGE SCALE GENOMIC DNA]</scope>
    <source>
        <strain evidence="3">WM2013NL</strain>
        <tissue evidence="3">Head and thorax</tissue>
    </source>
</reference>
<dbReference type="InterPro" id="IPR001878">
    <property type="entry name" value="Znf_CCHC"/>
</dbReference>
<proteinExistence type="predicted"/>